<organism evidence="4 5">
    <name type="scientific">Roseibium polysiphoniae</name>
    <dbReference type="NCBI Taxonomy" id="2571221"/>
    <lineage>
        <taxon>Bacteria</taxon>
        <taxon>Pseudomonadati</taxon>
        <taxon>Pseudomonadota</taxon>
        <taxon>Alphaproteobacteria</taxon>
        <taxon>Hyphomicrobiales</taxon>
        <taxon>Stappiaceae</taxon>
        <taxon>Roseibium</taxon>
    </lineage>
</organism>
<dbReference type="InterPro" id="IPR001753">
    <property type="entry name" value="Enoyl-CoA_hydra/iso"/>
</dbReference>
<dbReference type="Gene3D" id="3.90.226.10">
    <property type="entry name" value="2-enoyl-CoA Hydratase, Chain A, domain 1"/>
    <property type="match status" value="1"/>
</dbReference>
<proteinExistence type="predicted"/>
<dbReference type="NCBIfam" id="NF004681">
    <property type="entry name" value="PRK06023.1"/>
    <property type="match status" value="1"/>
</dbReference>
<dbReference type="CDD" id="cd06558">
    <property type="entry name" value="crotonase-like"/>
    <property type="match status" value="1"/>
</dbReference>
<gene>
    <name evidence="4" type="ORF">IG617_16400</name>
</gene>
<evidence type="ECO:0000313" key="4">
    <source>
        <dbReference type="EMBL" id="MBD8877875.1"/>
    </source>
</evidence>
<dbReference type="PANTHER" id="PTHR43684">
    <property type="match status" value="1"/>
</dbReference>
<dbReference type="EMBL" id="JACYXJ010000006">
    <property type="protein sequence ID" value="MBD8877875.1"/>
    <property type="molecule type" value="Genomic_DNA"/>
</dbReference>
<dbReference type="SUPFAM" id="SSF52096">
    <property type="entry name" value="ClpP/crotonase"/>
    <property type="match status" value="1"/>
</dbReference>
<keyword evidence="2" id="KW-0576">Peroxisome</keyword>
<evidence type="ECO:0000256" key="3">
    <source>
        <dbReference type="ARBA" id="ARBA00023235"/>
    </source>
</evidence>
<dbReference type="PANTHER" id="PTHR43684:SF1">
    <property type="entry name" value="ENOYL-COA DELTA ISOMERASE 2"/>
    <property type="match status" value="1"/>
</dbReference>
<keyword evidence="5" id="KW-1185">Reference proteome</keyword>
<evidence type="ECO:0000256" key="1">
    <source>
        <dbReference type="ARBA" id="ARBA00004275"/>
    </source>
</evidence>
<comment type="caution">
    <text evidence="4">The sequence shown here is derived from an EMBL/GenBank/DDBJ whole genome shotgun (WGS) entry which is preliminary data.</text>
</comment>
<evidence type="ECO:0000313" key="5">
    <source>
        <dbReference type="Proteomes" id="UP000615687"/>
    </source>
</evidence>
<keyword evidence="3" id="KW-0413">Isomerase</keyword>
<evidence type="ECO:0000256" key="2">
    <source>
        <dbReference type="ARBA" id="ARBA00023140"/>
    </source>
</evidence>
<sequence length="247" mass="26334">MIRKSLEEGVCTLRLDRAEKKNALTGAMYADLAKALEEGNLGESVRCHLICGQPGAFTAGNDIADFLKFAGKGDLSDTPVIRFLKAVALNEKPIVAAVDGLAIGVGTTLLMHCDMVFATKASTFKTPFVDLGLVPEAGSSLLAPRLMGHARAFELLCLGAAFDAERAHAVGIVNHIEEDVETVALACAKAIAAKPPQAMKLSRDLLLGDRKDLLARIDEEARIFGERLSAPETIAAFQAFMMKKPKG</sequence>
<dbReference type="RefSeq" id="WP_192110334.1">
    <property type="nucleotide sequence ID" value="NZ_JACYXJ010000006.1"/>
</dbReference>
<dbReference type="Proteomes" id="UP000615687">
    <property type="component" value="Unassembled WGS sequence"/>
</dbReference>
<reference evidence="4 5" key="1">
    <citation type="submission" date="2020-09" db="EMBL/GenBank/DDBJ databases">
        <title>The genome sequence of type strain Labrenzia polysiphoniae KACC 19711.</title>
        <authorList>
            <person name="Liu Y."/>
        </authorList>
    </citation>
    <scope>NUCLEOTIDE SEQUENCE [LARGE SCALE GENOMIC DNA]</scope>
    <source>
        <strain evidence="4 5">KACC 19711</strain>
    </source>
</reference>
<protein>
    <submittedName>
        <fullName evidence="4">Crotonase/enoyl-CoA hydratase family protein</fullName>
    </submittedName>
</protein>
<dbReference type="Pfam" id="PF00378">
    <property type="entry name" value="ECH_1"/>
    <property type="match status" value="1"/>
</dbReference>
<name>A0ABR9CDC0_9HYPH</name>
<dbReference type="InterPro" id="IPR029045">
    <property type="entry name" value="ClpP/crotonase-like_dom_sf"/>
</dbReference>
<accession>A0ABR9CDC0</accession>
<comment type="subcellular location">
    <subcellularLocation>
        <location evidence="1">Peroxisome</location>
    </subcellularLocation>
</comment>
<dbReference type="InterPro" id="IPR051053">
    <property type="entry name" value="ECH/Chromodomain_protein"/>
</dbReference>